<reference evidence="1 2" key="1">
    <citation type="submission" date="2018-02" db="EMBL/GenBank/DDBJ databases">
        <title>Genome sequence of the basidiomycete white-rot fungus Phlebia centrifuga.</title>
        <authorList>
            <person name="Granchi Z."/>
            <person name="Peng M."/>
            <person name="de Vries R.P."/>
            <person name="Hilden K."/>
            <person name="Makela M.R."/>
            <person name="Grigoriev I."/>
            <person name="Riley R."/>
        </authorList>
    </citation>
    <scope>NUCLEOTIDE SEQUENCE [LARGE SCALE GENOMIC DNA]</scope>
    <source>
        <strain evidence="1 2">FBCC195</strain>
    </source>
</reference>
<dbReference type="EMBL" id="MLYV02000201">
    <property type="protein sequence ID" value="PSS32070.1"/>
    <property type="molecule type" value="Genomic_DNA"/>
</dbReference>
<dbReference type="STRING" id="98765.A0A2R6RPW2"/>
<gene>
    <name evidence="1" type="ORF">PHLCEN_2v2177</name>
</gene>
<protein>
    <submittedName>
        <fullName evidence="1">Uncharacterized protein</fullName>
    </submittedName>
</protein>
<comment type="caution">
    <text evidence="1">The sequence shown here is derived from an EMBL/GenBank/DDBJ whole genome shotgun (WGS) entry which is preliminary data.</text>
</comment>
<dbReference type="AlphaFoldDB" id="A0A2R6RPW2"/>
<organism evidence="1 2">
    <name type="scientific">Hermanssonia centrifuga</name>
    <dbReference type="NCBI Taxonomy" id="98765"/>
    <lineage>
        <taxon>Eukaryota</taxon>
        <taxon>Fungi</taxon>
        <taxon>Dikarya</taxon>
        <taxon>Basidiomycota</taxon>
        <taxon>Agaricomycotina</taxon>
        <taxon>Agaricomycetes</taxon>
        <taxon>Polyporales</taxon>
        <taxon>Meruliaceae</taxon>
        <taxon>Hermanssonia</taxon>
    </lineage>
</organism>
<name>A0A2R6RPW2_9APHY</name>
<dbReference type="SUPFAM" id="SSF52058">
    <property type="entry name" value="L domain-like"/>
    <property type="match status" value="1"/>
</dbReference>
<dbReference type="Gene3D" id="3.80.10.10">
    <property type="entry name" value="Ribonuclease Inhibitor"/>
    <property type="match status" value="1"/>
</dbReference>
<evidence type="ECO:0000313" key="1">
    <source>
        <dbReference type="EMBL" id="PSS32070.1"/>
    </source>
</evidence>
<keyword evidence="2" id="KW-1185">Reference proteome</keyword>
<dbReference type="Proteomes" id="UP000186601">
    <property type="component" value="Unassembled WGS sequence"/>
</dbReference>
<evidence type="ECO:0000313" key="2">
    <source>
        <dbReference type="Proteomes" id="UP000186601"/>
    </source>
</evidence>
<sequence length="386" mass="44152">MGEVPRVLQLIAATVMLMGNLNRFVCEHFPECVPSLCSVLSRPITSTLTQLCISTVRTTYLTIGIEGIMSTMEPNLPFLTAIDLCAYFITAHPTAYAEFFQRLLASRCHKLVTLVLRARLEDVEYLLQTSDNFLSLETLVVHFSALAIRKLALADGIHTLQILEGSGYEESEFEEVSIPQGIFPRLQTLSCPANRLLAFTSNRMERPYLTTVRLDDAFFLSKGRLPRSHQWPLWESLHPNLLTLQHSTKNLVDLSFCVPELDVHALLAAGLEFPRVQRLTVCTWKDPLNVQCLSEDEPIRQFLSGLPSLRMFRLSDGPMYEDQRPAKLFSYESHIAFQKTVVEKWGMSSSTLNHIALTTAYEWHRQLGSWYREGHERHLHQIYHEF</sequence>
<dbReference type="OrthoDB" id="2745253at2759"/>
<proteinExistence type="predicted"/>
<accession>A0A2R6RPW2</accession>
<dbReference type="InterPro" id="IPR032675">
    <property type="entry name" value="LRR_dom_sf"/>
</dbReference>